<feature type="non-terminal residue" evidence="1">
    <location>
        <position position="1"/>
    </location>
</feature>
<keyword evidence="2" id="KW-1185">Reference proteome</keyword>
<proteinExistence type="predicted"/>
<name>A0ABD0R9Z2_CIRMR</name>
<accession>A0ABD0R9Z2</accession>
<gene>
    <name evidence="1" type="ORF">M9458_008260</name>
</gene>
<sequence>LDETEERITGLESEKVQLKDALLHALKEQKTMQGKITDLEGRSRRNNIRIYSIKEGAEGASMFKFINGLLKTELSLNDDLDLQIQRAHRSLGSRPQNDATSRSIVVNFLQYSTKDLVLCTAWAKGIRYEGRPIFLAHDYPAEINAKLKEYKEVQRVLKKNKIRFQTPYPAKIRIHWETGPQLYDSAAEAAEDLNKRGYAVDLTAISEGSERQWEERLTPHTQWQRVRNSAHNRIREKLQGFQRQPPTT</sequence>
<evidence type="ECO:0000313" key="1">
    <source>
        <dbReference type="EMBL" id="KAL0194688.1"/>
    </source>
</evidence>
<organism evidence="1 2">
    <name type="scientific">Cirrhinus mrigala</name>
    <name type="common">Mrigala</name>
    <dbReference type="NCBI Taxonomy" id="683832"/>
    <lineage>
        <taxon>Eukaryota</taxon>
        <taxon>Metazoa</taxon>
        <taxon>Chordata</taxon>
        <taxon>Craniata</taxon>
        <taxon>Vertebrata</taxon>
        <taxon>Euteleostomi</taxon>
        <taxon>Actinopterygii</taxon>
        <taxon>Neopterygii</taxon>
        <taxon>Teleostei</taxon>
        <taxon>Ostariophysi</taxon>
        <taxon>Cypriniformes</taxon>
        <taxon>Cyprinidae</taxon>
        <taxon>Labeoninae</taxon>
        <taxon>Labeonini</taxon>
        <taxon>Cirrhinus</taxon>
    </lineage>
</organism>
<dbReference type="InterPro" id="IPR004244">
    <property type="entry name" value="Transposase_22"/>
</dbReference>
<evidence type="ECO:0000313" key="2">
    <source>
        <dbReference type="Proteomes" id="UP001529510"/>
    </source>
</evidence>
<comment type="caution">
    <text evidence="1">The sequence shown here is derived from an EMBL/GenBank/DDBJ whole genome shotgun (WGS) entry which is preliminary data.</text>
</comment>
<protein>
    <recommendedName>
        <fullName evidence="3">L1 transposable element RRM domain-containing protein</fullName>
    </recommendedName>
</protein>
<evidence type="ECO:0008006" key="3">
    <source>
        <dbReference type="Google" id="ProtNLM"/>
    </source>
</evidence>
<dbReference type="Gene3D" id="3.30.70.1820">
    <property type="entry name" value="L1 transposable element, RRM domain"/>
    <property type="match status" value="1"/>
</dbReference>
<dbReference type="AlphaFoldDB" id="A0ABD0R9Z2"/>
<dbReference type="PANTHER" id="PTHR11505">
    <property type="entry name" value="L1 TRANSPOSABLE ELEMENT-RELATED"/>
    <property type="match status" value="1"/>
</dbReference>
<reference evidence="1 2" key="1">
    <citation type="submission" date="2024-05" db="EMBL/GenBank/DDBJ databases">
        <title>Genome sequencing and assembly of Indian major carp, Cirrhinus mrigala (Hamilton, 1822).</title>
        <authorList>
            <person name="Mohindra V."/>
            <person name="Chowdhury L.M."/>
            <person name="Lal K."/>
            <person name="Jena J.K."/>
        </authorList>
    </citation>
    <scope>NUCLEOTIDE SEQUENCE [LARGE SCALE GENOMIC DNA]</scope>
    <source>
        <strain evidence="1">CM1030</strain>
        <tissue evidence="1">Blood</tissue>
    </source>
</reference>
<dbReference type="EMBL" id="JAMKFB020000004">
    <property type="protein sequence ID" value="KAL0194688.1"/>
    <property type="molecule type" value="Genomic_DNA"/>
</dbReference>
<dbReference type="Proteomes" id="UP001529510">
    <property type="component" value="Unassembled WGS sequence"/>
</dbReference>
<feature type="non-terminal residue" evidence="1">
    <location>
        <position position="248"/>
    </location>
</feature>